<organism evidence="1 2">
    <name type="scientific">Mycolicibacillus koreensis</name>
    <dbReference type="NCBI Taxonomy" id="1069220"/>
    <lineage>
        <taxon>Bacteria</taxon>
        <taxon>Bacillati</taxon>
        <taxon>Actinomycetota</taxon>
        <taxon>Actinomycetes</taxon>
        <taxon>Mycobacteriales</taxon>
        <taxon>Mycobacteriaceae</taxon>
        <taxon>Mycolicibacillus</taxon>
    </lineage>
</organism>
<comment type="caution">
    <text evidence="1">The sequence shown here is derived from an EMBL/GenBank/DDBJ whole genome shotgun (WGS) entry which is preliminary data.</text>
</comment>
<keyword evidence="2" id="KW-1185">Reference proteome</keyword>
<dbReference type="OrthoDB" id="4638932at2"/>
<evidence type="ECO:0000313" key="2">
    <source>
        <dbReference type="Proteomes" id="UP000193577"/>
    </source>
</evidence>
<gene>
    <name evidence="1" type="ORF">B8W67_06275</name>
</gene>
<proteinExistence type="predicted"/>
<dbReference type="Proteomes" id="UP000193577">
    <property type="component" value="Unassembled WGS sequence"/>
</dbReference>
<dbReference type="EMBL" id="NCXO01000009">
    <property type="protein sequence ID" value="OSC34572.1"/>
    <property type="molecule type" value="Genomic_DNA"/>
</dbReference>
<dbReference type="AlphaFoldDB" id="A0A7I7SC67"/>
<protein>
    <submittedName>
        <fullName evidence="1">Uncharacterized protein</fullName>
    </submittedName>
</protein>
<reference evidence="1 2" key="1">
    <citation type="submission" date="2017-04" db="EMBL/GenBank/DDBJ databases">
        <title>The new phylogeny of genus Mycobacterium.</title>
        <authorList>
            <person name="Tortoli E."/>
            <person name="Trovato A."/>
            <person name="Cirillo D.M."/>
        </authorList>
    </citation>
    <scope>NUCLEOTIDE SEQUENCE [LARGE SCALE GENOMIC DNA]</scope>
    <source>
        <strain evidence="1 2">KCTC 19819</strain>
    </source>
</reference>
<evidence type="ECO:0000313" key="1">
    <source>
        <dbReference type="EMBL" id="OSC34572.1"/>
    </source>
</evidence>
<name>A0A7I7SC67_9MYCO</name>
<accession>A0A7I7SC67</accession>
<sequence>MTLGGPPAREPARRRPGRAETAFSWIGWVASTLVAAALGVAALVPISFSGAFPDRAEAAGDVVAWEALTLALCLVNPLLMGLGHWRRRHIWYWPVLCAAAALGTIVALRAV</sequence>